<feature type="region of interest" description="Disordered" evidence="1">
    <location>
        <begin position="86"/>
        <end position="111"/>
    </location>
</feature>
<comment type="caution">
    <text evidence="2">The sequence shown here is derived from an EMBL/GenBank/DDBJ whole genome shotgun (WGS) entry which is preliminary data.</text>
</comment>
<proteinExistence type="predicted"/>
<evidence type="ECO:0000313" key="2">
    <source>
        <dbReference type="EMBL" id="TRY65124.1"/>
    </source>
</evidence>
<dbReference type="Proteomes" id="UP000316079">
    <property type="component" value="Unassembled WGS sequence"/>
</dbReference>
<dbReference type="AlphaFoldDB" id="A0A553NI49"/>
<evidence type="ECO:0000313" key="3">
    <source>
        <dbReference type="Proteomes" id="UP000316079"/>
    </source>
</evidence>
<keyword evidence="3" id="KW-1185">Reference proteome</keyword>
<name>A0A553NI49_9TELE</name>
<evidence type="ECO:0000256" key="1">
    <source>
        <dbReference type="SAM" id="MobiDB-lite"/>
    </source>
</evidence>
<protein>
    <submittedName>
        <fullName evidence="2">Uncharacterized protein</fullName>
    </submittedName>
</protein>
<feature type="compositionally biased region" description="Basic residues" evidence="1">
    <location>
        <begin position="1"/>
        <end position="10"/>
    </location>
</feature>
<organism evidence="2 3">
    <name type="scientific">Danionella cerebrum</name>
    <dbReference type="NCBI Taxonomy" id="2873325"/>
    <lineage>
        <taxon>Eukaryota</taxon>
        <taxon>Metazoa</taxon>
        <taxon>Chordata</taxon>
        <taxon>Craniata</taxon>
        <taxon>Vertebrata</taxon>
        <taxon>Euteleostomi</taxon>
        <taxon>Actinopterygii</taxon>
        <taxon>Neopterygii</taxon>
        <taxon>Teleostei</taxon>
        <taxon>Ostariophysi</taxon>
        <taxon>Cypriniformes</taxon>
        <taxon>Danionidae</taxon>
        <taxon>Danioninae</taxon>
        <taxon>Danionella</taxon>
    </lineage>
</organism>
<dbReference type="EMBL" id="SRMA01026947">
    <property type="protein sequence ID" value="TRY65124.1"/>
    <property type="molecule type" value="Genomic_DNA"/>
</dbReference>
<gene>
    <name evidence="2" type="ORF">DNTS_009677</name>
</gene>
<accession>A0A553NI49</accession>
<sequence length="111" mass="12376">MITRKSRRSLKQSEHHTVSTPRGRTGDGQEGDTGFRRQKLRVIRSVNTLSTHPYSNTVRFLVCSCIKTAVTVHSSPPGLVFNTATLPPPLSRSPVLKPRAQLPLRPLRKLP</sequence>
<reference evidence="2 3" key="1">
    <citation type="journal article" date="2019" name="Sci. Data">
        <title>Hybrid genome assembly and annotation of Danionella translucida.</title>
        <authorList>
            <person name="Kadobianskyi M."/>
            <person name="Schulze L."/>
            <person name="Schuelke M."/>
            <person name="Judkewitz B."/>
        </authorList>
    </citation>
    <scope>NUCLEOTIDE SEQUENCE [LARGE SCALE GENOMIC DNA]</scope>
    <source>
        <strain evidence="2 3">Bolton</strain>
    </source>
</reference>
<feature type="region of interest" description="Disordered" evidence="1">
    <location>
        <begin position="1"/>
        <end position="39"/>
    </location>
</feature>